<comment type="similarity">
    <text evidence="7">Belongs to the binding-protein-dependent transport system permease family.</text>
</comment>
<feature type="transmembrane region" description="Helical" evidence="7">
    <location>
        <begin position="281"/>
        <end position="301"/>
    </location>
</feature>
<dbReference type="Gene3D" id="1.10.3720.10">
    <property type="entry name" value="MetI-like"/>
    <property type="match status" value="1"/>
</dbReference>
<evidence type="ECO:0000256" key="6">
    <source>
        <dbReference type="ARBA" id="ARBA00023136"/>
    </source>
</evidence>
<feature type="transmembrane region" description="Helical" evidence="7">
    <location>
        <begin position="12"/>
        <end position="31"/>
    </location>
</feature>
<evidence type="ECO:0000256" key="1">
    <source>
        <dbReference type="ARBA" id="ARBA00004651"/>
    </source>
</evidence>
<dbReference type="EMBL" id="JAAEDA010000002">
    <property type="protein sequence ID" value="MCJ1976714.1"/>
    <property type="molecule type" value="Genomic_DNA"/>
</dbReference>
<evidence type="ECO:0000313" key="9">
    <source>
        <dbReference type="EMBL" id="MCJ1976714.1"/>
    </source>
</evidence>
<dbReference type="CDD" id="cd06261">
    <property type="entry name" value="TM_PBP2"/>
    <property type="match status" value="1"/>
</dbReference>
<sequence>MKKYILFRIVRALVSVVIVTTIVYAMIFTMIPRRQIFLSDPSYTKVASNPDKRVDYENEILEKQGYIDFYSSKELISKVSVKSKGFSAKNTSEDIAAAKNWASHQKGNWQIGKLPNSKRLFATREISIVNRVFAFYGDLIQFDHPWKVQDKSNPSLKRYLKFAWENGPVLLGSGTQHKYLIYFDGNFPFVHQNILTINLGNSYPTFSGRTVSDVLISGQGEATTKEITLPDGTKQFSSMNMHTAQYQSPKTQSERQKRLFKDDYTNVNSNYSDPSMIQNSFVIGSIGVILSYLISIPIGAFLSRKSGEWIDRFGLVVISMLIALPSLSVIYFDRLLGNTLFGLPNSFTDLGAHDIRSYILPAIIIALISVPSLALWIRRYMTDQRTLDYVKFARAKGLSEREISSNHVMKNAMIPISNGIPGAIIASIAGATMTETIFLVPGMGKMLPDAIKAHNNSMVVGIVFIYTLVAVMSVLAGDLLMQFVDPRIKLSGKGGRR</sequence>
<keyword evidence="3" id="KW-1003">Cell membrane</keyword>
<feature type="transmembrane region" description="Helical" evidence="7">
    <location>
        <begin position="419"/>
        <end position="439"/>
    </location>
</feature>
<dbReference type="RefSeq" id="WP_109835317.1">
    <property type="nucleotide sequence ID" value="NZ_CP017195.1"/>
</dbReference>
<keyword evidence="4 7" id="KW-0812">Transmembrane</keyword>
<feature type="domain" description="ABC transmembrane type-1" evidence="8">
    <location>
        <begin position="277"/>
        <end position="481"/>
    </location>
</feature>
<evidence type="ECO:0000256" key="4">
    <source>
        <dbReference type="ARBA" id="ARBA00022692"/>
    </source>
</evidence>
<evidence type="ECO:0000259" key="8">
    <source>
        <dbReference type="PROSITE" id="PS50928"/>
    </source>
</evidence>
<reference evidence="10 11" key="1">
    <citation type="submission" date="2016-09" db="EMBL/GenBank/DDBJ databases">
        <title>Lactic acid bacteria from MAP meat Genome sequencing and assembly.</title>
        <authorList>
            <person name="Behr J."/>
            <person name="Hilgarth M."/>
            <person name="Vogel R.F."/>
        </authorList>
    </citation>
    <scope>NUCLEOTIDE SEQUENCE [LARGE SCALE GENOMIC DNA]</scope>
    <source>
        <strain evidence="10 11">TMW21615</strain>
    </source>
</reference>
<dbReference type="AlphaFoldDB" id="A0A7L4WHT3"/>
<organism evidence="10 11">
    <name type="scientific">Pseudolactococcus paracarnosus</name>
    <dbReference type="NCBI Taxonomy" id="2749962"/>
    <lineage>
        <taxon>Bacteria</taxon>
        <taxon>Bacillati</taxon>
        <taxon>Bacillota</taxon>
        <taxon>Bacilli</taxon>
        <taxon>Lactobacillales</taxon>
        <taxon>Streptococcaceae</taxon>
        <taxon>Pseudolactococcus</taxon>
    </lineage>
</organism>
<name>A0A7L4WHT3_9LACT</name>
<comment type="subcellular location">
    <subcellularLocation>
        <location evidence="1 7">Cell membrane</location>
        <topology evidence="1 7">Multi-pass membrane protein</topology>
    </subcellularLocation>
</comment>
<reference evidence="9" key="2">
    <citation type="submission" date="2020-01" db="EMBL/GenBank/DDBJ databases">
        <authorList>
            <person name="Hilgarth M."/>
            <person name="Vogel R.F."/>
        </authorList>
    </citation>
    <scope>NUCLEOTIDE SEQUENCE</scope>
    <source>
        <strain evidence="9">TMW21897</strain>
    </source>
</reference>
<dbReference type="InterPro" id="IPR035906">
    <property type="entry name" value="MetI-like_sf"/>
</dbReference>
<evidence type="ECO:0000256" key="5">
    <source>
        <dbReference type="ARBA" id="ARBA00022989"/>
    </source>
</evidence>
<gene>
    <name evidence="10" type="ORF">BHS01_09430</name>
    <name evidence="9" type="ORF">GYN19_01905</name>
</gene>
<dbReference type="EMBL" id="CP017195">
    <property type="protein sequence ID" value="QDJ28732.1"/>
    <property type="molecule type" value="Genomic_DNA"/>
</dbReference>
<dbReference type="PROSITE" id="PS50928">
    <property type="entry name" value="ABC_TM1"/>
    <property type="match status" value="1"/>
</dbReference>
<dbReference type="Pfam" id="PF00528">
    <property type="entry name" value="BPD_transp_1"/>
    <property type="match status" value="1"/>
</dbReference>
<evidence type="ECO:0000313" key="11">
    <source>
        <dbReference type="Proteomes" id="UP000516280"/>
    </source>
</evidence>
<dbReference type="GO" id="GO:0015031">
    <property type="term" value="P:protein transport"/>
    <property type="evidence" value="ECO:0007669"/>
    <property type="project" value="UniProtKB-KW"/>
</dbReference>
<evidence type="ECO:0000313" key="12">
    <source>
        <dbReference type="Proteomes" id="UP001522462"/>
    </source>
</evidence>
<feature type="transmembrane region" description="Helical" evidence="7">
    <location>
        <begin position="459"/>
        <end position="481"/>
    </location>
</feature>
<keyword evidence="2 7" id="KW-0813">Transport</keyword>
<dbReference type="KEGG" id="lpaa:BHS01_09430"/>
<accession>A0A7L4WHT3</accession>
<keyword evidence="5 7" id="KW-1133">Transmembrane helix</keyword>
<evidence type="ECO:0000256" key="7">
    <source>
        <dbReference type="RuleBase" id="RU363032"/>
    </source>
</evidence>
<dbReference type="GO" id="GO:0005886">
    <property type="term" value="C:plasma membrane"/>
    <property type="evidence" value="ECO:0007669"/>
    <property type="project" value="UniProtKB-SubCell"/>
</dbReference>
<protein>
    <submittedName>
        <fullName evidence="9 10">ABC transporter permease</fullName>
    </submittedName>
</protein>
<reference evidence="9 12" key="3">
    <citation type="journal article" date="2022" name="Microbiol. Res.">
        <title>Comparative genome analysis, predicted lifestyle and antimicrobial strategies of Lactococcus carnosus and Lactococcus paracarnosus isolated from meat.</title>
        <authorList>
            <person name="Werum V."/>
            <person name="Ehrmann M."/>
            <person name="Vogel R."/>
            <person name="Hilgarth M."/>
        </authorList>
    </citation>
    <scope>NUCLEOTIDE SEQUENCE [LARGE SCALE GENOMIC DNA]</scope>
    <source>
        <strain evidence="9 12">TMW21897</strain>
    </source>
</reference>
<keyword evidence="6 7" id="KW-0472">Membrane</keyword>
<evidence type="ECO:0000256" key="3">
    <source>
        <dbReference type="ARBA" id="ARBA00022475"/>
    </source>
</evidence>
<dbReference type="GO" id="GO:0015833">
    <property type="term" value="P:peptide transport"/>
    <property type="evidence" value="ECO:0007669"/>
    <property type="project" value="UniProtKB-KW"/>
</dbReference>
<keyword evidence="12" id="KW-1185">Reference proteome</keyword>
<evidence type="ECO:0000256" key="2">
    <source>
        <dbReference type="ARBA" id="ARBA00022448"/>
    </source>
</evidence>
<proteinExistence type="inferred from homology"/>
<dbReference type="PANTHER" id="PTHR30465:SF0">
    <property type="entry name" value="OLIGOPEPTIDE TRANSPORT SYSTEM PERMEASE PROTEIN APPB"/>
    <property type="match status" value="1"/>
</dbReference>
<dbReference type="Proteomes" id="UP001522462">
    <property type="component" value="Unassembled WGS sequence"/>
</dbReference>
<dbReference type="InterPro" id="IPR000515">
    <property type="entry name" value="MetI-like"/>
</dbReference>
<dbReference type="SUPFAM" id="SSF161098">
    <property type="entry name" value="MetI-like"/>
    <property type="match status" value="1"/>
</dbReference>
<dbReference type="Proteomes" id="UP000516280">
    <property type="component" value="Chromosome"/>
</dbReference>
<dbReference type="PANTHER" id="PTHR30465">
    <property type="entry name" value="INNER MEMBRANE ABC TRANSPORTER"/>
    <property type="match status" value="1"/>
</dbReference>
<evidence type="ECO:0000313" key="10">
    <source>
        <dbReference type="EMBL" id="QDJ28732.1"/>
    </source>
</evidence>
<feature type="transmembrane region" description="Helical" evidence="7">
    <location>
        <begin position="358"/>
        <end position="377"/>
    </location>
</feature>
<dbReference type="GO" id="GO:0055085">
    <property type="term" value="P:transmembrane transport"/>
    <property type="evidence" value="ECO:0007669"/>
    <property type="project" value="InterPro"/>
</dbReference>
<feature type="transmembrane region" description="Helical" evidence="7">
    <location>
        <begin position="313"/>
        <end position="332"/>
    </location>
</feature>